<dbReference type="Proteomes" id="UP001304243">
    <property type="component" value="Unassembled WGS sequence"/>
</dbReference>
<dbReference type="RefSeq" id="XP_064687821.1">
    <property type="nucleotide sequence ID" value="XM_064832266.1"/>
</dbReference>
<feature type="compositionally biased region" description="Polar residues" evidence="1">
    <location>
        <begin position="164"/>
        <end position="173"/>
    </location>
</feature>
<feature type="region of interest" description="Disordered" evidence="1">
    <location>
        <begin position="355"/>
        <end position="395"/>
    </location>
</feature>
<dbReference type="EMBL" id="JASEJX010000006">
    <property type="protein sequence ID" value="KAK4521155.1"/>
    <property type="molecule type" value="Genomic_DNA"/>
</dbReference>
<dbReference type="AlphaFoldDB" id="A0AAN7DRZ1"/>
<proteinExistence type="predicted"/>
<feature type="compositionally biased region" description="Basic residues" evidence="1">
    <location>
        <begin position="364"/>
        <end position="395"/>
    </location>
</feature>
<dbReference type="GeneID" id="89956786"/>
<feature type="compositionally biased region" description="Acidic residues" evidence="1">
    <location>
        <begin position="89"/>
        <end position="105"/>
    </location>
</feature>
<feature type="compositionally biased region" description="Basic residues" evidence="1">
    <location>
        <begin position="123"/>
        <end position="133"/>
    </location>
</feature>
<feature type="region of interest" description="Disordered" evidence="1">
    <location>
        <begin position="87"/>
        <end position="179"/>
    </location>
</feature>
<accession>A0AAN7DRZ1</accession>
<dbReference type="InterPro" id="IPR003903">
    <property type="entry name" value="UIM_dom"/>
</dbReference>
<comment type="caution">
    <text evidence="2">The sequence shown here is derived from an EMBL/GenBank/DDBJ whole genome shotgun (WGS) entry which is preliminary data.</text>
</comment>
<name>A0AAN7DRZ1_9FUNG</name>
<evidence type="ECO:0000313" key="2">
    <source>
        <dbReference type="EMBL" id="KAK4521155.1"/>
    </source>
</evidence>
<organism evidence="2 3">
    <name type="scientific">Mucor velutinosus</name>
    <dbReference type="NCBI Taxonomy" id="708070"/>
    <lineage>
        <taxon>Eukaryota</taxon>
        <taxon>Fungi</taxon>
        <taxon>Fungi incertae sedis</taxon>
        <taxon>Mucoromycota</taxon>
        <taxon>Mucoromycotina</taxon>
        <taxon>Mucoromycetes</taxon>
        <taxon>Mucorales</taxon>
        <taxon>Mucorineae</taxon>
        <taxon>Mucoraceae</taxon>
        <taxon>Mucor</taxon>
    </lineage>
</organism>
<gene>
    <name evidence="2" type="ORF">ATC70_013100</name>
</gene>
<reference evidence="2 3" key="1">
    <citation type="submission" date="2022-11" db="EMBL/GenBank/DDBJ databases">
        <title>Mucor velutinosus strain NIH1002 WGS.</title>
        <authorList>
            <person name="Subramanian P."/>
            <person name="Mullikin J.C."/>
            <person name="Segre J.A."/>
            <person name="Zelazny A.M."/>
        </authorList>
    </citation>
    <scope>NUCLEOTIDE SEQUENCE [LARGE SCALE GENOMIC DNA]</scope>
    <source>
        <strain evidence="2 3">NIH1002</strain>
    </source>
</reference>
<feature type="compositionally biased region" description="Low complexity" evidence="1">
    <location>
        <begin position="154"/>
        <end position="163"/>
    </location>
</feature>
<evidence type="ECO:0000313" key="3">
    <source>
        <dbReference type="Proteomes" id="UP001304243"/>
    </source>
</evidence>
<sequence>MVPSNNRNKRGNLTLDELFKRLPPQKRPSSEDEDLQLAMEMSQREHINEQKRLLEQYALLSQKQFRPSTPSLATATMIAKKKRLIKVEPEEEEERIENFTDDDDSQWFQTVSMRSQQPPVKKAPSKPKPKPKPKQKEASKQKSKRHIPLPPPTFTSATASTSSMHNDTSSNITIVKREDAGEVLLDIDDVDEWLEVKAEHTEASEPALEITDLDAYLDNYQNEEDMDQEPKSVITIDDQEEQHDIPPSPQASSPHCMPCPMCQKLFKQGRDIQEHAASCNNMVSDTDSDSDCDIIDLINPANTVISKQTSTPPPSLAEASTPVLIEGEEEDGYLSPLEGFTSIKNNQNEAFNPYFQQLQQPTPKPRKARATRKSTTTKRGNGRGRFRPYRRKKKS</sequence>
<keyword evidence="3" id="KW-1185">Reference proteome</keyword>
<dbReference type="PROSITE" id="PS50330">
    <property type="entry name" value="UIM"/>
    <property type="match status" value="1"/>
</dbReference>
<protein>
    <submittedName>
        <fullName evidence="2">NADH dehydrogenase [ubiquinone] 1 alpha subcomplex subunit</fullName>
    </submittedName>
</protein>
<evidence type="ECO:0000256" key="1">
    <source>
        <dbReference type="SAM" id="MobiDB-lite"/>
    </source>
</evidence>